<evidence type="ECO:0000313" key="2">
    <source>
        <dbReference type="Proteomes" id="UP000231019"/>
    </source>
</evidence>
<sequence>MKILSLILPLAFAWGGEAQTPEQRLAAMIGPSQMQVVQNYRKAYKTAYTLPQWNALLKQGRQMEETLSKPLSARYESWNQKGPQPDFSWVEPLVPGMKVTYQAEGTVLIMALDYTAFAKLAARTPEPADDQLVSLLIKAQGDHASPWPNWFMRTWDYGGCTQLGTGLHLEILKELQRQQKTAPFFQAELKRVREDLFRDFAQIRSFCQPQAKVLKEVSALMAVPGLSLAEQKTLKGLQTELKTSKKAEYNCLKEMSNCRFGQ</sequence>
<proteinExistence type="predicted"/>
<gene>
    <name evidence="1" type="ORF">COW36_22470</name>
</gene>
<name>A0A2M7FY73_9BACT</name>
<protein>
    <submittedName>
        <fullName evidence="1">Uncharacterized protein</fullName>
    </submittedName>
</protein>
<comment type="caution">
    <text evidence="1">The sequence shown here is derived from an EMBL/GenBank/DDBJ whole genome shotgun (WGS) entry which is preliminary data.</text>
</comment>
<dbReference type="EMBL" id="PFFQ01000062">
    <property type="protein sequence ID" value="PIW14237.1"/>
    <property type="molecule type" value="Genomic_DNA"/>
</dbReference>
<organism evidence="1 2">
    <name type="scientific">bacterium (Candidatus Blackallbacteria) CG17_big_fil_post_rev_8_21_14_2_50_48_46</name>
    <dbReference type="NCBI Taxonomy" id="2014261"/>
    <lineage>
        <taxon>Bacteria</taxon>
        <taxon>Candidatus Blackallbacteria</taxon>
    </lineage>
</organism>
<reference evidence="1 2" key="1">
    <citation type="submission" date="2017-09" db="EMBL/GenBank/DDBJ databases">
        <title>Depth-based differentiation of microbial function through sediment-hosted aquifers and enrichment of novel symbionts in the deep terrestrial subsurface.</title>
        <authorList>
            <person name="Probst A.J."/>
            <person name="Ladd B."/>
            <person name="Jarett J.K."/>
            <person name="Geller-Mcgrath D.E."/>
            <person name="Sieber C.M."/>
            <person name="Emerson J.B."/>
            <person name="Anantharaman K."/>
            <person name="Thomas B.C."/>
            <person name="Malmstrom R."/>
            <person name="Stieglmeier M."/>
            <person name="Klingl A."/>
            <person name="Woyke T."/>
            <person name="Ryan C.M."/>
            <person name="Banfield J.F."/>
        </authorList>
    </citation>
    <scope>NUCLEOTIDE SEQUENCE [LARGE SCALE GENOMIC DNA]</scope>
    <source>
        <strain evidence="1">CG17_big_fil_post_rev_8_21_14_2_50_48_46</strain>
    </source>
</reference>
<dbReference type="Proteomes" id="UP000231019">
    <property type="component" value="Unassembled WGS sequence"/>
</dbReference>
<evidence type="ECO:0000313" key="1">
    <source>
        <dbReference type="EMBL" id="PIW14237.1"/>
    </source>
</evidence>
<dbReference type="AlphaFoldDB" id="A0A2M7FY73"/>
<accession>A0A2M7FY73</accession>